<keyword evidence="9 15" id="KW-0249">Electron transport</keyword>
<dbReference type="PANTHER" id="PTHR11435">
    <property type="entry name" value="NADH UBIQUINONE OXIDOREDUCTASE SUBUNIT ND6"/>
    <property type="match status" value="1"/>
</dbReference>
<keyword evidence="8 15" id="KW-1278">Translocase</keyword>
<dbReference type="PANTHER" id="PTHR11435:SF1">
    <property type="entry name" value="NADH-UBIQUINONE OXIDOREDUCTASE CHAIN 6"/>
    <property type="match status" value="1"/>
</dbReference>
<feature type="chain" id="PRO_5007676550" description="NADH-ubiquinone oxidoreductase chain 6" evidence="16">
    <location>
        <begin position="21"/>
        <end position="173"/>
    </location>
</feature>
<dbReference type="Pfam" id="PF00499">
    <property type="entry name" value="Oxidored_q3"/>
    <property type="match status" value="1"/>
</dbReference>
<feature type="signal peptide" evidence="16">
    <location>
        <begin position="1"/>
        <end position="20"/>
    </location>
</feature>
<dbReference type="EC" id="7.1.1.2" evidence="3 15"/>
<keyword evidence="12 15" id="KW-0496">Mitochondrion</keyword>
<keyword evidence="11 15" id="KW-0520">NAD</keyword>
<evidence type="ECO:0000256" key="2">
    <source>
        <dbReference type="ARBA" id="ARBA00005698"/>
    </source>
</evidence>
<evidence type="ECO:0000256" key="9">
    <source>
        <dbReference type="ARBA" id="ARBA00022982"/>
    </source>
</evidence>
<dbReference type="InterPro" id="IPR050269">
    <property type="entry name" value="ComplexI_Subunit6"/>
</dbReference>
<dbReference type="InterPro" id="IPR001457">
    <property type="entry name" value="NADH_UbQ/plastoQ_OxRdtase_su6"/>
</dbReference>
<name>J7F5Z6_PLELO</name>
<keyword evidence="6 15" id="KW-0679">Respiratory chain</keyword>
<keyword evidence="15" id="KW-0830">Ubiquinone</keyword>
<evidence type="ECO:0000256" key="7">
    <source>
        <dbReference type="ARBA" id="ARBA00022692"/>
    </source>
</evidence>
<comment type="subcellular location">
    <subcellularLocation>
        <location evidence="1 15">Mitochondrion membrane</location>
        <topology evidence="1 15">Multi-pass membrane protein</topology>
    </subcellularLocation>
</comment>
<evidence type="ECO:0000256" key="11">
    <source>
        <dbReference type="ARBA" id="ARBA00023027"/>
    </source>
</evidence>
<evidence type="ECO:0000313" key="19">
    <source>
        <dbReference type="EMBL" id="AHM02349.1"/>
    </source>
</evidence>
<dbReference type="EMBL" id="JQ420074">
    <property type="protein sequence ID" value="AFC65180.1"/>
    <property type="molecule type" value="Genomic_DNA"/>
</dbReference>
<keyword evidence="10 15" id="KW-1133">Transmembrane helix</keyword>
<protein>
    <recommendedName>
        <fullName evidence="4 15">NADH-ubiquinone oxidoreductase chain 6</fullName>
        <ecNumber evidence="3 15">7.1.1.2</ecNumber>
    </recommendedName>
</protein>
<evidence type="ECO:0000256" key="3">
    <source>
        <dbReference type="ARBA" id="ARBA00012944"/>
    </source>
</evidence>
<evidence type="ECO:0000256" key="13">
    <source>
        <dbReference type="ARBA" id="ARBA00023136"/>
    </source>
</evidence>
<evidence type="ECO:0000313" key="18">
    <source>
        <dbReference type="EMBL" id="AHM02336.1"/>
    </source>
</evidence>
<reference evidence="18" key="3">
    <citation type="submission" date="2014-01" db="EMBL/GenBank/DDBJ databases">
        <authorList>
            <person name="Xie Z.Z."/>
            <person name="Zhang Y."/>
            <person name="Guo L."/>
            <person name="Li M.M."/>
            <person name="Meng Z.N."/>
            <person name="Liu X.C."/>
            <person name="Lin H.R."/>
        </authorList>
    </citation>
    <scope>NUCLEOTIDE SEQUENCE</scope>
</reference>
<gene>
    <name evidence="17" type="primary">ND6</name>
</gene>
<reference evidence="17" key="1">
    <citation type="submission" date="2012-01" db="EMBL/GenBank/DDBJ databases">
        <title>Differentiation in coral trout (Plectropomus leopardus): one or two species? Based on morphological and complete mitochondrial DNA analysis.</title>
        <authorList>
            <person name="Qu M."/>
            <person name="Cai X.P."/>
            <person name="Wang H.J."/>
            <person name="Ding S.X."/>
        </authorList>
    </citation>
    <scope>NUCLEOTIDE SEQUENCE</scope>
    <source>
        <strain evidence="17">Leo_red</strain>
    </source>
</reference>
<comment type="similarity">
    <text evidence="2 15">Belongs to the complex I subunit 6 family.</text>
</comment>
<evidence type="ECO:0000256" key="16">
    <source>
        <dbReference type="SAM" id="SignalP"/>
    </source>
</evidence>
<evidence type="ECO:0000256" key="8">
    <source>
        <dbReference type="ARBA" id="ARBA00022967"/>
    </source>
</evidence>
<dbReference type="InterPro" id="IPR042106">
    <property type="entry name" value="Nuo/plastoQ_OxRdtase_6_NuoJ"/>
</dbReference>
<evidence type="ECO:0000256" key="12">
    <source>
        <dbReference type="ARBA" id="ARBA00023128"/>
    </source>
</evidence>
<sequence length="173" mass="18089">MLSLLTFLMVGFLSGMIAVASNPSPFYAALGVMSAAGFGCALLATYGACFLALVLFLIYLGGMLVVFAYSAALASEPHPTTWGERAVGSTVVIYISIVCTFAYLAMPYWYGSAVSSTDGSEWYGLFAVDLGGVTVMYSAGGGLLFVSAGVLLLTLFVVLELTRGLNRGTLRAI</sequence>
<dbReference type="AlphaFoldDB" id="J7F5Z6"/>
<feature type="transmembrane region" description="Helical" evidence="15">
    <location>
        <begin position="130"/>
        <end position="159"/>
    </location>
</feature>
<feature type="transmembrane region" description="Helical" evidence="15">
    <location>
        <begin position="44"/>
        <end position="74"/>
    </location>
</feature>
<proteinExistence type="inferred from homology"/>
<comment type="catalytic activity">
    <reaction evidence="14 15">
        <text>a ubiquinone + NADH + 5 H(+)(in) = a ubiquinol + NAD(+) + 4 H(+)(out)</text>
        <dbReference type="Rhea" id="RHEA:29091"/>
        <dbReference type="Rhea" id="RHEA-COMP:9565"/>
        <dbReference type="Rhea" id="RHEA-COMP:9566"/>
        <dbReference type="ChEBI" id="CHEBI:15378"/>
        <dbReference type="ChEBI" id="CHEBI:16389"/>
        <dbReference type="ChEBI" id="CHEBI:17976"/>
        <dbReference type="ChEBI" id="CHEBI:57540"/>
        <dbReference type="ChEBI" id="CHEBI:57945"/>
        <dbReference type="EC" id="7.1.1.2"/>
    </reaction>
</comment>
<geneLocation type="mitochondrion" evidence="17"/>
<reference evidence="19" key="2">
    <citation type="submission" date="2014-01" db="EMBL/GenBank/DDBJ databases">
        <title>Red coral trout Plectropomus leopardus mitochondrion, complete genome.</title>
        <authorList>
            <person name="Xie Z.Z."/>
            <person name="Zhang Y."/>
            <person name="Guo L."/>
            <person name="Li M.M."/>
            <person name="Meng Z.N."/>
            <person name="Liu X.C."/>
            <person name="Lin H.R."/>
        </authorList>
    </citation>
    <scope>NUCLEOTIDE SEQUENCE</scope>
</reference>
<dbReference type="Gene3D" id="1.20.120.1200">
    <property type="entry name" value="NADH-ubiquinone/plastoquinone oxidoreductase chain 6, subunit NuoJ"/>
    <property type="match status" value="1"/>
</dbReference>
<dbReference type="EMBL" id="KJ101555">
    <property type="protein sequence ID" value="AHM02336.1"/>
    <property type="molecule type" value="Genomic_DNA"/>
</dbReference>
<organism evidence="17">
    <name type="scientific">Plectropomus leopardus</name>
    <name type="common">Leopard coralgrouper</name>
    <name type="synonym">Holocentrus leopardus</name>
    <dbReference type="NCBI Taxonomy" id="160734"/>
    <lineage>
        <taxon>Eukaryota</taxon>
        <taxon>Metazoa</taxon>
        <taxon>Chordata</taxon>
        <taxon>Craniata</taxon>
        <taxon>Vertebrata</taxon>
        <taxon>Euteleostomi</taxon>
        <taxon>Actinopterygii</taxon>
        <taxon>Neopterygii</taxon>
        <taxon>Teleostei</taxon>
        <taxon>Neoteleostei</taxon>
        <taxon>Acanthomorphata</taxon>
        <taxon>Eupercaria</taxon>
        <taxon>Perciformes</taxon>
        <taxon>Serranoidei</taxon>
        <taxon>Serranidae</taxon>
        <taxon>Epinephelinae</taxon>
        <taxon>Epinephelini</taxon>
        <taxon>Plectropomus</taxon>
    </lineage>
</organism>
<dbReference type="EMBL" id="KJ101556">
    <property type="protein sequence ID" value="AHM02349.1"/>
    <property type="molecule type" value="Genomic_DNA"/>
</dbReference>
<keyword evidence="7 15" id="KW-0812">Transmembrane</keyword>
<keyword evidence="5 15" id="KW-0813">Transport</keyword>
<evidence type="ECO:0000256" key="5">
    <source>
        <dbReference type="ARBA" id="ARBA00022448"/>
    </source>
</evidence>
<evidence type="ECO:0000313" key="17">
    <source>
        <dbReference type="EMBL" id="AFC65180.1"/>
    </source>
</evidence>
<keyword evidence="16" id="KW-0732">Signal</keyword>
<evidence type="ECO:0000256" key="15">
    <source>
        <dbReference type="RuleBase" id="RU004430"/>
    </source>
</evidence>
<evidence type="ECO:0000256" key="1">
    <source>
        <dbReference type="ARBA" id="ARBA00004225"/>
    </source>
</evidence>
<dbReference type="GO" id="GO:0031966">
    <property type="term" value="C:mitochondrial membrane"/>
    <property type="evidence" value="ECO:0007669"/>
    <property type="project" value="UniProtKB-SubCell"/>
</dbReference>
<keyword evidence="13 15" id="KW-0472">Membrane</keyword>
<evidence type="ECO:0000256" key="6">
    <source>
        <dbReference type="ARBA" id="ARBA00022660"/>
    </source>
</evidence>
<evidence type="ECO:0000256" key="10">
    <source>
        <dbReference type="ARBA" id="ARBA00022989"/>
    </source>
</evidence>
<evidence type="ECO:0000256" key="4">
    <source>
        <dbReference type="ARBA" id="ARBA00021095"/>
    </source>
</evidence>
<comment type="function">
    <text evidence="15">Core subunit of the mitochondrial membrane respiratory chain NADH dehydrogenase (Complex I) which catalyzes electron transfer from NADH through the respiratory chain, using ubiquinone as an electron acceptor. Essential for the catalytic activity and assembly of complex I.</text>
</comment>
<feature type="transmembrane region" description="Helical" evidence="15">
    <location>
        <begin position="86"/>
        <end position="110"/>
    </location>
</feature>
<evidence type="ECO:0000256" key="14">
    <source>
        <dbReference type="ARBA" id="ARBA00049551"/>
    </source>
</evidence>
<accession>J7F5Z6</accession>
<dbReference type="GO" id="GO:0008137">
    <property type="term" value="F:NADH dehydrogenase (ubiquinone) activity"/>
    <property type="evidence" value="ECO:0007669"/>
    <property type="project" value="UniProtKB-UniRule"/>
</dbReference>